<dbReference type="EMBL" id="ML119753">
    <property type="protein sequence ID" value="RPA75993.1"/>
    <property type="molecule type" value="Genomic_DNA"/>
</dbReference>
<proteinExistence type="predicted"/>
<keyword evidence="2" id="KW-1185">Reference proteome</keyword>
<accession>A0A3N4HQ86</accession>
<dbReference type="STRING" id="1160509.A0A3N4HQ86"/>
<dbReference type="AlphaFoldDB" id="A0A3N4HQ86"/>
<reference evidence="1 2" key="1">
    <citation type="journal article" date="2018" name="Nat. Ecol. Evol.">
        <title>Pezizomycetes genomes reveal the molecular basis of ectomycorrhizal truffle lifestyle.</title>
        <authorList>
            <person name="Murat C."/>
            <person name="Payen T."/>
            <person name="Noel B."/>
            <person name="Kuo A."/>
            <person name="Morin E."/>
            <person name="Chen J."/>
            <person name="Kohler A."/>
            <person name="Krizsan K."/>
            <person name="Balestrini R."/>
            <person name="Da Silva C."/>
            <person name="Montanini B."/>
            <person name="Hainaut M."/>
            <person name="Levati E."/>
            <person name="Barry K.W."/>
            <person name="Belfiori B."/>
            <person name="Cichocki N."/>
            <person name="Clum A."/>
            <person name="Dockter R.B."/>
            <person name="Fauchery L."/>
            <person name="Guy J."/>
            <person name="Iotti M."/>
            <person name="Le Tacon F."/>
            <person name="Lindquist E.A."/>
            <person name="Lipzen A."/>
            <person name="Malagnac F."/>
            <person name="Mello A."/>
            <person name="Molinier V."/>
            <person name="Miyauchi S."/>
            <person name="Poulain J."/>
            <person name="Riccioni C."/>
            <person name="Rubini A."/>
            <person name="Sitrit Y."/>
            <person name="Splivallo R."/>
            <person name="Traeger S."/>
            <person name="Wang M."/>
            <person name="Zifcakova L."/>
            <person name="Wipf D."/>
            <person name="Zambonelli A."/>
            <person name="Paolocci F."/>
            <person name="Nowrousian M."/>
            <person name="Ottonello S."/>
            <person name="Baldrian P."/>
            <person name="Spatafora J.W."/>
            <person name="Henrissat B."/>
            <person name="Nagy L.G."/>
            <person name="Aury J.M."/>
            <person name="Wincker P."/>
            <person name="Grigoriev I.V."/>
            <person name="Bonfante P."/>
            <person name="Martin F.M."/>
        </authorList>
    </citation>
    <scope>NUCLEOTIDE SEQUENCE [LARGE SCALE GENOMIC DNA]</scope>
    <source>
        <strain evidence="1 2">RN42</strain>
    </source>
</reference>
<gene>
    <name evidence="1" type="ORF">BJ508DRAFT_365301</name>
</gene>
<dbReference type="Proteomes" id="UP000275078">
    <property type="component" value="Unassembled WGS sequence"/>
</dbReference>
<protein>
    <submittedName>
        <fullName evidence="1">Uncharacterized protein</fullName>
    </submittedName>
</protein>
<name>A0A3N4HQ86_ASCIM</name>
<evidence type="ECO:0000313" key="2">
    <source>
        <dbReference type="Proteomes" id="UP000275078"/>
    </source>
</evidence>
<organism evidence="1 2">
    <name type="scientific">Ascobolus immersus RN42</name>
    <dbReference type="NCBI Taxonomy" id="1160509"/>
    <lineage>
        <taxon>Eukaryota</taxon>
        <taxon>Fungi</taxon>
        <taxon>Dikarya</taxon>
        <taxon>Ascomycota</taxon>
        <taxon>Pezizomycotina</taxon>
        <taxon>Pezizomycetes</taxon>
        <taxon>Pezizales</taxon>
        <taxon>Ascobolaceae</taxon>
        <taxon>Ascobolus</taxon>
    </lineage>
</organism>
<dbReference type="OrthoDB" id="6499973at2759"/>
<sequence length="297" mass="33733">MSDSGSNSVGFQPYIIRPSAHSTSSALLKPGRTPCTQFISKFLRNPASQWGFFIVRTVYTPESDAQFATFLELLKVALTNDIESEARSPARAIEFYQAADMAKEQVEAFKADTEKGSEGPWPTGFTREPVEKVLEKMQFVVRNGKEFDGLGAEEVREVFDKWVTAKKNERMEKKKAGDRSVGVAVSEDVCLWVDEDVLKSAMRWGDDIRDEAKFKEEELRNSYRPEGFKKRKKAFVKVVERSKGNVGCRVGYEGWMRKSLESLWDFYRSDVRFGTGLVERRSIPGKSANGEDGWEDE</sequence>
<evidence type="ECO:0000313" key="1">
    <source>
        <dbReference type="EMBL" id="RPA75993.1"/>
    </source>
</evidence>